<comment type="cofactor">
    <cofactor evidence="1">
        <name>Mg(2+)</name>
        <dbReference type="ChEBI" id="CHEBI:18420"/>
    </cofactor>
</comment>
<dbReference type="RefSeq" id="WP_016175698.1">
    <property type="nucleotide sequence ID" value="NZ_KE136389.1"/>
</dbReference>
<dbReference type="Proteomes" id="UP000014136">
    <property type="component" value="Unassembled WGS sequence"/>
</dbReference>
<dbReference type="PANTHER" id="PTHR12358">
    <property type="entry name" value="SPHINGOSINE KINASE"/>
    <property type="match status" value="1"/>
</dbReference>
<dbReference type="OrthoDB" id="142078at2"/>
<keyword evidence="3" id="KW-0444">Lipid biosynthesis</keyword>
<proteinExistence type="inferred from homology"/>
<dbReference type="InterPro" id="IPR016064">
    <property type="entry name" value="NAD/diacylglycerol_kinase_sf"/>
</dbReference>
<dbReference type="InterPro" id="IPR050187">
    <property type="entry name" value="Lipid_Phosphate_FormReg"/>
</dbReference>
<protein>
    <submittedName>
        <fullName evidence="14">Diacylglycerol kinase catalytic subunit</fullName>
    </submittedName>
</protein>
<dbReference type="PATRIC" id="fig|1139996.3.peg.1900"/>
<accession>S0N7S3</accession>
<dbReference type="PROSITE" id="PS50146">
    <property type="entry name" value="DAGK"/>
    <property type="match status" value="1"/>
</dbReference>
<keyword evidence="6" id="KW-0547">Nucleotide-binding</keyword>
<dbReference type="Pfam" id="PF00781">
    <property type="entry name" value="DAGK_cat"/>
    <property type="match status" value="1"/>
</dbReference>
<keyword evidence="9" id="KW-0460">Magnesium</keyword>
<dbReference type="InterPro" id="IPR001206">
    <property type="entry name" value="Diacylglycerol_kinase_cat_dom"/>
</dbReference>
<name>S0N7S3_9ENTE</name>
<evidence type="ECO:0000256" key="11">
    <source>
        <dbReference type="ARBA" id="ARBA00023209"/>
    </source>
</evidence>
<dbReference type="Gene3D" id="2.60.200.40">
    <property type="match status" value="1"/>
</dbReference>
<dbReference type="SUPFAM" id="SSF111331">
    <property type="entry name" value="NAD kinase/diacylglycerol kinase-like"/>
    <property type="match status" value="1"/>
</dbReference>
<keyword evidence="8" id="KW-0067">ATP-binding</keyword>
<evidence type="ECO:0000256" key="2">
    <source>
        <dbReference type="ARBA" id="ARBA00005983"/>
    </source>
</evidence>
<comment type="similarity">
    <text evidence="2">Belongs to the diacylglycerol/lipid kinase family.</text>
</comment>
<dbReference type="NCBIfam" id="TIGR00147">
    <property type="entry name" value="YegS/Rv2252/BmrU family lipid kinase"/>
    <property type="match status" value="1"/>
</dbReference>
<reference evidence="14 15" key="1">
    <citation type="submission" date="2013-03" db="EMBL/GenBank/DDBJ databases">
        <title>The Genome Sequence of Enterococcus saccharolyticus ATCC_43076 (Illumina only assembly).</title>
        <authorList>
            <consortium name="The Broad Institute Genomics Platform"/>
            <consortium name="The Broad Institute Genome Sequencing Center for Infectious Disease"/>
            <person name="Earl A."/>
            <person name="Russ C."/>
            <person name="Gilmore M."/>
            <person name="Surin D."/>
            <person name="Walker B."/>
            <person name="Young S."/>
            <person name="Zeng Q."/>
            <person name="Gargeya S."/>
            <person name="Fitzgerald M."/>
            <person name="Haas B."/>
            <person name="Abouelleil A."/>
            <person name="Allen A.W."/>
            <person name="Alvarado L."/>
            <person name="Arachchi H.M."/>
            <person name="Berlin A.M."/>
            <person name="Chapman S.B."/>
            <person name="Gainer-Dewar J."/>
            <person name="Goldberg J."/>
            <person name="Griggs A."/>
            <person name="Gujja S."/>
            <person name="Hansen M."/>
            <person name="Howarth C."/>
            <person name="Imamovic A."/>
            <person name="Ireland A."/>
            <person name="Larimer J."/>
            <person name="McCowan C."/>
            <person name="Murphy C."/>
            <person name="Pearson M."/>
            <person name="Poon T.W."/>
            <person name="Priest M."/>
            <person name="Roberts A."/>
            <person name="Saif S."/>
            <person name="Shea T."/>
            <person name="Sisk P."/>
            <person name="Sykes S."/>
            <person name="Wortman J."/>
            <person name="Nusbaum C."/>
            <person name="Birren B."/>
        </authorList>
    </citation>
    <scope>NUCLEOTIDE SEQUENCE [LARGE SCALE GENOMIC DNA]</scope>
    <source>
        <strain evidence="14 15">ATCC 43076</strain>
    </source>
</reference>
<evidence type="ECO:0000256" key="7">
    <source>
        <dbReference type="ARBA" id="ARBA00022777"/>
    </source>
</evidence>
<evidence type="ECO:0000256" key="12">
    <source>
        <dbReference type="ARBA" id="ARBA00023264"/>
    </source>
</evidence>
<evidence type="ECO:0000313" key="14">
    <source>
        <dbReference type="EMBL" id="EOT28014.1"/>
    </source>
</evidence>
<dbReference type="InterPro" id="IPR017438">
    <property type="entry name" value="ATP-NAD_kinase_N"/>
</dbReference>
<comment type="caution">
    <text evidence="14">The sequence shown here is derived from an EMBL/GenBank/DDBJ whole genome shotgun (WGS) entry which is preliminary data.</text>
</comment>
<evidence type="ECO:0000256" key="9">
    <source>
        <dbReference type="ARBA" id="ARBA00022842"/>
    </source>
</evidence>
<dbReference type="EMBL" id="AHYT01000009">
    <property type="protein sequence ID" value="EOT28014.1"/>
    <property type="molecule type" value="Genomic_DNA"/>
</dbReference>
<dbReference type="Gene3D" id="3.40.50.10330">
    <property type="entry name" value="Probable inorganic polyphosphate/atp-NAD kinase, domain 1"/>
    <property type="match status" value="1"/>
</dbReference>
<dbReference type="eggNOG" id="COG1597">
    <property type="taxonomic scope" value="Bacteria"/>
</dbReference>
<keyword evidence="10" id="KW-0443">Lipid metabolism</keyword>
<dbReference type="PANTHER" id="PTHR12358:SF106">
    <property type="entry name" value="LIPID KINASE YEGS"/>
    <property type="match status" value="1"/>
</dbReference>
<evidence type="ECO:0000256" key="5">
    <source>
        <dbReference type="ARBA" id="ARBA00022723"/>
    </source>
</evidence>
<evidence type="ECO:0000256" key="3">
    <source>
        <dbReference type="ARBA" id="ARBA00022516"/>
    </source>
</evidence>
<evidence type="ECO:0000256" key="10">
    <source>
        <dbReference type="ARBA" id="ARBA00023098"/>
    </source>
</evidence>
<organism evidence="14 15">
    <name type="scientific">Enterococcus saccharolyticus subsp. saccharolyticus ATCC 43076</name>
    <dbReference type="NCBI Taxonomy" id="1139996"/>
    <lineage>
        <taxon>Bacteria</taxon>
        <taxon>Bacillati</taxon>
        <taxon>Bacillota</taxon>
        <taxon>Bacilli</taxon>
        <taxon>Lactobacillales</taxon>
        <taxon>Enterococcaceae</taxon>
        <taxon>Enterococcus</taxon>
    </lineage>
</organism>
<keyword evidence="4" id="KW-0808">Transferase</keyword>
<keyword evidence="12" id="KW-1208">Phospholipid metabolism</keyword>
<keyword evidence="7 14" id="KW-0418">Kinase</keyword>
<evidence type="ECO:0000256" key="8">
    <source>
        <dbReference type="ARBA" id="ARBA00022840"/>
    </source>
</evidence>
<evidence type="ECO:0000256" key="4">
    <source>
        <dbReference type="ARBA" id="ARBA00022679"/>
    </source>
</evidence>
<keyword evidence="5" id="KW-0479">Metal-binding</keyword>
<dbReference type="SMART" id="SM00046">
    <property type="entry name" value="DAGKc"/>
    <property type="match status" value="1"/>
</dbReference>
<dbReference type="InterPro" id="IPR005218">
    <property type="entry name" value="Diacylglycerol/lipid_kinase"/>
</dbReference>
<dbReference type="GO" id="GO:0004143">
    <property type="term" value="F:ATP-dependent diacylglycerol kinase activity"/>
    <property type="evidence" value="ECO:0007669"/>
    <property type="project" value="TreeGrafter"/>
</dbReference>
<dbReference type="GO" id="GO:0005886">
    <property type="term" value="C:plasma membrane"/>
    <property type="evidence" value="ECO:0007669"/>
    <property type="project" value="TreeGrafter"/>
</dbReference>
<dbReference type="GO" id="GO:0046872">
    <property type="term" value="F:metal ion binding"/>
    <property type="evidence" value="ECO:0007669"/>
    <property type="project" value="UniProtKB-KW"/>
</dbReference>
<evidence type="ECO:0000256" key="1">
    <source>
        <dbReference type="ARBA" id="ARBA00001946"/>
    </source>
</evidence>
<keyword evidence="11" id="KW-0594">Phospholipid biosynthesis</keyword>
<evidence type="ECO:0000313" key="15">
    <source>
        <dbReference type="Proteomes" id="UP000014136"/>
    </source>
</evidence>
<dbReference type="AlphaFoldDB" id="S0N7S3"/>
<dbReference type="Pfam" id="PF19279">
    <property type="entry name" value="YegS_C"/>
    <property type="match status" value="1"/>
</dbReference>
<sequence>MTKALLIVNPSSGGEEAKKYEDQATEKLHSLFDEVIVKHTEEAGDAIDFAKEAAQEKIDSVFAMGGDGTVNEAISGLAEEEFRPNFGFFPLGTVNDLARALNLPLDPEEAIANLDLTRTKSLDVGKLNDQYFMNVVAIGRIPESINDVDVEDKTKFGKLAYFISGIKNVIGTESYDFELTIDGEAQAVTSTTIIIGLTNSVGGFEQLLSDAQVDDGKMHLLYLKDESLLDTVKSLPDLLTGVKETTDNVGYVTFTKGTIAVKEKTLVTNVDGDEGPELPIDVAVLPGHLTVYAGKAND</sequence>
<feature type="domain" description="DAGKc" evidence="13">
    <location>
        <begin position="1"/>
        <end position="131"/>
    </location>
</feature>
<dbReference type="GO" id="GO:0005524">
    <property type="term" value="F:ATP binding"/>
    <property type="evidence" value="ECO:0007669"/>
    <property type="project" value="UniProtKB-KW"/>
</dbReference>
<dbReference type="InterPro" id="IPR045540">
    <property type="entry name" value="YegS/DAGK_C"/>
</dbReference>
<keyword evidence="15" id="KW-1185">Reference proteome</keyword>
<evidence type="ECO:0000256" key="6">
    <source>
        <dbReference type="ARBA" id="ARBA00022741"/>
    </source>
</evidence>
<dbReference type="GO" id="GO:0008654">
    <property type="term" value="P:phospholipid biosynthetic process"/>
    <property type="evidence" value="ECO:0007669"/>
    <property type="project" value="UniProtKB-KW"/>
</dbReference>
<gene>
    <name evidence="14" type="ORF">OMQ_01928</name>
</gene>
<dbReference type="HOGENOM" id="CLU_045532_1_0_9"/>
<dbReference type="STRING" id="41997.RV16_GL001080"/>
<evidence type="ECO:0000259" key="13">
    <source>
        <dbReference type="PROSITE" id="PS50146"/>
    </source>
</evidence>